<dbReference type="PANTHER" id="PTHR46825:SF9">
    <property type="entry name" value="BETA-LACTAMASE-RELATED DOMAIN-CONTAINING PROTEIN"/>
    <property type="match status" value="1"/>
</dbReference>
<gene>
    <name evidence="2" type="ORF">ACFSFY_01635</name>
</gene>
<keyword evidence="3" id="KW-1185">Reference proteome</keyword>
<evidence type="ECO:0000313" key="3">
    <source>
        <dbReference type="Proteomes" id="UP001597218"/>
    </source>
</evidence>
<keyword evidence="2" id="KW-0378">Hydrolase</keyword>
<dbReference type="EMBL" id="JBHUGI010000004">
    <property type="protein sequence ID" value="MFD1926775.1"/>
    <property type="molecule type" value="Genomic_DNA"/>
</dbReference>
<dbReference type="InterPro" id="IPR012338">
    <property type="entry name" value="Beta-lactam/transpept-like"/>
</dbReference>
<dbReference type="GO" id="GO:0016787">
    <property type="term" value="F:hydrolase activity"/>
    <property type="evidence" value="ECO:0007669"/>
    <property type="project" value="UniProtKB-KW"/>
</dbReference>
<dbReference type="Gene3D" id="3.40.710.10">
    <property type="entry name" value="DD-peptidase/beta-lactamase superfamily"/>
    <property type="match status" value="1"/>
</dbReference>
<organism evidence="2 3">
    <name type="scientific">Sporosarcina siberiensis</name>
    <dbReference type="NCBI Taxonomy" id="1365606"/>
    <lineage>
        <taxon>Bacteria</taxon>
        <taxon>Bacillati</taxon>
        <taxon>Bacillota</taxon>
        <taxon>Bacilli</taxon>
        <taxon>Bacillales</taxon>
        <taxon>Caryophanaceae</taxon>
        <taxon>Sporosarcina</taxon>
    </lineage>
</organism>
<dbReference type="EC" id="3.-.-.-" evidence="2"/>
<protein>
    <submittedName>
        <fullName evidence="2">Serine hydrolase domain-containing protein</fullName>
        <ecNumber evidence="2">3.-.-.-</ecNumber>
    </submittedName>
</protein>
<dbReference type="Proteomes" id="UP001597218">
    <property type="component" value="Unassembled WGS sequence"/>
</dbReference>
<dbReference type="RefSeq" id="WP_381535432.1">
    <property type="nucleotide sequence ID" value="NZ_JBHUGI010000004.1"/>
</dbReference>
<name>A0ABW4SCU0_9BACL</name>
<reference evidence="3" key="1">
    <citation type="journal article" date="2019" name="Int. J. Syst. Evol. Microbiol.">
        <title>The Global Catalogue of Microorganisms (GCM) 10K type strain sequencing project: providing services to taxonomists for standard genome sequencing and annotation.</title>
        <authorList>
            <consortium name="The Broad Institute Genomics Platform"/>
            <consortium name="The Broad Institute Genome Sequencing Center for Infectious Disease"/>
            <person name="Wu L."/>
            <person name="Ma J."/>
        </authorList>
    </citation>
    <scope>NUCLEOTIDE SEQUENCE [LARGE SCALE GENOMIC DNA]</scope>
    <source>
        <strain evidence="3">CGMCC 4.7177</strain>
    </source>
</reference>
<evidence type="ECO:0000259" key="1">
    <source>
        <dbReference type="Pfam" id="PF00144"/>
    </source>
</evidence>
<sequence length="473" mass="53134">MIEKDEMKPFETYAEKLVVENHIPGVGIALNKDGERLYEKGFGYRDVESELEITGDTIFGIASMTKSFTCVAIMKLQEAGKLSVHDKVLNYLPEFRTADMEKTKEITIHHLMTHTAGIPPISTHVFARKRSIDSDPSAKDYLDLNLVNNIGSAIDTYEDMFNFIAELNYEPLDKAGNSFSYSNDSYGLLGVIISRVSGQSYETYVSEHILKPAKLTRSFFDIEKLNSFDDVTTLYAAKTSEEGVHVYPTEIWWDAPAMRAAGYLKSTMNDILRYLEIFRNEGMVDGIRILSKDSVDQMIYPHFEYEKGTYYGYGLRITPDYYGEPLIEHGGGLKGVSSLMVVLPESGLTGVALSSLASVPSGKLLKGALNVLKGRQADATRFLLETEWIDETKLDKFAGSYTSGEGMNVKIDVNKGQLRHFTEGMYNPLRHVGSNSFVGIEKNKEDVIRFVTNETGSVDRIFYSSRQIRKDKK</sequence>
<dbReference type="PANTHER" id="PTHR46825">
    <property type="entry name" value="D-ALANYL-D-ALANINE-CARBOXYPEPTIDASE/ENDOPEPTIDASE AMPH"/>
    <property type="match status" value="1"/>
</dbReference>
<dbReference type="InterPro" id="IPR001466">
    <property type="entry name" value="Beta-lactam-related"/>
</dbReference>
<dbReference type="InterPro" id="IPR050491">
    <property type="entry name" value="AmpC-like"/>
</dbReference>
<feature type="domain" description="Beta-lactamase-related" evidence="1">
    <location>
        <begin position="12"/>
        <end position="358"/>
    </location>
</feature>
<evidence type="ECO:0000313" key="2">
    <source>
        <dbReference type="EMBL" id="MFD1926775.1"/>
    </source>
</evidence>
<dbReference type="SUPFAM" id="SSF56601">
    <property type="entry name" value="beta-lactamase/transpeptidase-like"/>
    <property type="match status" value="1"/>
</dbReference>
<accession>A0ABW4SCU0</accession>
<proteinExistence type="predicted"/>
<dbReference type="Pfam" id="PF00144">
    <property type="entry name" value="Beta-lactamase"/>
    <property type="match status" value="1"/>
</dbReference>
<comment type="caution">
    <text evidence="2">The sequence shown here is derived from an EMBL/GenBank/DDBJ whole genome shotgun (WGS) entry which is preliminary data.</text>
</comment>